<feature type="compositionally biased region" description="Pro residues" evidence="1">
    <location>
        <begin position="103"/>
        <end position="113"/>
    </location>
</feature>
<feature type="region of interest" description="Disordered" evidence="1">
    <location>
        <begin position="1"/>
        <end position="142"/>
    </location>
</feature>
<keyword evidence="4" id="KW-1185">Reference proteome</keyword>
<feature type="transmembrane region" description="Helical" evidence="2">
    <location>
        <begin position="188"/>
        <end position="206"/>
    </location>
</feature>
<dbReference type="Gramene" id="AET3Gv20718800.2">
    <property type="protein sequence ID" value="AET3Gv20718800.2"/>
    <property type="gene ID" value="AET3Gv20718800"/>
</dbReference>
<keyword evidence="2" id="KW-0812">Transmembrane</keyword>
<organism evidence="3 4">
    <name type="scientific">Aegilops tauschii subsp. strangulata</name>
    <name type="common">Goatgrass</name>
    <dbReference type="NCBI Taxonomy" id="200361"/>
    <lineage>
        <taxon>Eukaryota</taxon>
        <taxon>Viridiplantae</taxon>
        <taxon>Streptophyta</taxon>
        <taxon>Embryophyta</taxon>
        <taxon>Tracheophyta</taxon>
        <taxon>Spermatophyta</taxon>
        <taxon>Magnoliopsida</taxon>
        <taxon>Liliopsida</taxon>
        <taxon>Poales</taxon>
        <taxon>Poaceae</taxon>
        <taxon>BOP clade</taxon>
        <taxon>Pooideae</taxon>
        <taxon>Triticodae</taxon>
        <taxon>Triticeae</taxon>
        <taxon>Triticinae</taxon>
        <taxon>Aegilops</taxon>
    </lineage>
</organism>
<feature type="compositionally biased region" description="Low complexity" evidence="1">
    <location>
        <begin position="47"/>
        <end position="59"/>
    </location>
</feature>
<feature type="compositionally biased region" description="Low complexity" evidence="1">
    <location>
        <begin position="11"/>
        <end position="27"/>
    </location>
</feature>
<evidence type="ECO:0000313" key="3">
    <source>
        <dbReference type="EnsemblPlants" id="AET3Gv20718800.2"/>
    </source>
</evidence>
<reference evidence="3" key="4">
    <citation type="submission" date="2019-03" db="UniProtKB">
        <authorList>
            <consortium name="EnsemblPlants"/>
        </authorList>
    </citation>
    <scope>IDENTIFICATION</scope>
</reference>
<evidence type="ECO:0000256" key="1">
    <source>
        <dbReference type="SAM" id="MobiDB-lite"/>
    </source>
</evidence>
<proteinExistence type="predicted"/>
<evidence type="ECO:0000313" key="4">
    <source>
        <dbReference type="Proteomes" id="UP000015105"/>
    </source>
</evidence>
<keyword evidence="2" id="KW-0472">Membrane</keyword>
<reference evidence="3" key="5">
    <citation type="journal article" date="2021" name="G3 (Bethesda)">
        <title>Aegilops tauschii genome assembly Aet v5.0 features greater sequence contiguity and improved annotation.</title>
        <authorList>
            <person name="Wang L."/>
            <person name="Zhu T."/>
            <person name="Rodriguez J.C."/>
            <person name="Deal K.R."/>
            <person name="Dubcovsky J."/>
            <person name="McGuire P.E."/>
            <person name="Lux T."/>
            <person name="Spannagl M."/>
            <person name="Mayer K.F.X."/>
            <person name="Baldrich P."/>
            <person name="Meyers B.C."/>
            <person name="Huo N."/>
            <person name="Gu Y.Q."/>
            <person name="Zhou H."/>
            <person name="Devos K.M."/>
            <person name="Bennetzen J.L."/>
            <person name="Unver T."/>
            <person name="Budak H."/>
            <person name="Gulick P.J."/>
            <person name="Galiba G."/>
            <person name="Kalapos B."/>
            <person name="Nelson D.R."/>
            <person name="Li P."/>
            <person name="You F.M."/>
            <person name="Luo M.C."/>
            <person name="Dvorak J."/>
        </authorList>
    </citation>
    <scope>NUCLEOTIDE SEQUENCE [LARGE SCALE GENOMIC DNA]</scope>
    <source>
        <strain evidence="3">cv. AL8/78</strain>
    </source>
</reference>
<dbReference type="EnsemblPlants" id="AET3Gv20718800.2">
    <property type="protein sequence ID" value="AET3Gv20718800.2"/>
    <property type="gene ID" value="AET3Gv20718800"/>
</dbReference>
<feature type="compositionally biased region" description="Pro residues" evidence="1">
    <location>
        <begin position="1"/>
        <end position="10"/>
    </location>
</feature>
<sequence length="343" mass="37973">HRRHCPPVPLPSASSPPSLLSHQAPSAVQDAAGVLGFSSSRRRANGSRRGSTRTSSAAADARRETVDGDCAVRRRRGLRSTRGSTPTGSSSPIQMETGASRAPMPPSSWPCPASPSRTSSRSVNRPPIPRDAIAKWGLPSPSMPPPRHVPRVVMEAVIKLHNIQHKGVADLVTEDNPLLSLSFSSTPLADAALLLIGGLIFLLPIGGCDQAITKGPPNRKWFVVFRLVLAFVRFVLNMVFLRRLSPRTCRYRKLKTRKLQRNTIDCTVPAYGVVKQTKRSMRGVRSVGVKSFVTDETVMVLDTMLDHLGIPRAIYRRRMYSQNTLTVNVLFYWRKMHAFEYFC</sequence>
<reference evidence="4" key="2">
    <citation type="journal article" date="2017" name="Nat. Plants">
        <title>The Aegilops tauschii genome reveals multiple impacts of transposons.</title>
        <authorList>
            <person name="Zhao G."/>
            <person name="Zou C."/>
            <person name="Li K."/>
            <person name="Wang K."/>
            <person name="Li T."/>
            <person name="Gao L."/>
            <person name="Zhang X."/>
            <person name="Wang H."/>
            <person name="Yang Z."/>
            <person name="Liu X."/>
            <person name="Jiang W."/>
            <person name="Mao L."/>
            <person name="Kong X."/>
            <person name="Jiao Y."/>
            <person name="Jia J."/>
        </authorList>
    </citation>
    <scope>NUCLEOTIDE SEQUENCE [LARGE SCALE GENOMIC DNA]</scope>
    <source>
        <strain evidence="4">cv. AL8/78</strain>
    </source>
</reference>
<keyword evidence="2" id="KW-1133">Transmembrane helix</keyword>
<feature type="transmembrane region" description="Helical" evidence="2">
    <location>
        <begin position="221"/>
        <end position="241"/>
    </location>
</feature>
<feature type="compositionally biased region" description="Low complexity" evidence="1">
    <location>
        <begin position="80"/>
        <end position="92"/>
    </location>
</feature>
<accession>A0A453FLX8</accession>
<name>A0A453FLX8_AEGTS</name>
<protein>
    <submittedName>
        <fullName evidence="3">Uncharacterized protein</fullName>
    </submittedName>
</protein>
<reference evidence="4" key="1">
    <citation type="journal article" date="2014" name="Science">
        <title>Ancient hybridizations among the ancestral genomes of bread wheat.</title>
        <authorList>
            <consortium name="International Wheat Genome Sequencing Consortium,"/>
            <person name="Marcussen T."/>
            <person name="Sandve S.R."/>
            <person name="Heier L."/>
            <person name="Spannagl M."/>
            <person name="Pfeifer M."/>
            <person name="Jakobsen K.S."/>
            <person name="Wulff B.B."/>
            <person name="Steuernagel B."/>
            <person name="Mayer K.F."/>
            <person name="Olsen O.A."/>
        </authorList>
    </citation>
    <scope>NUCLEOTIDE SEQUENCE [LARGE SCALE GENOMIC DNA]</scope>
    <source>
        <strain evidence="4">cv. AL8/78</strain>
    </source>
</reference>
<reference evidence="3" key="3">
    <citation type="journal article" date="2017" name="Nature">
        <title>Genome sequence of the progenitor of the wheat D genome Aegilops tauschii.</title>
        <authorList>
            <person name="Luo M.C."/>
            <person name="Gu Y.Q."/>
            <person name="Puiu D."/>
            <person name="Wang H."/>
            <person name="Twardziok S.O."/>
            <person name="Deal K.R."/>
            <person name="Huo N."/>
            <person name="Zhu T."/>
            <person name="Wang L."/>
            <person name="Wang Y."/>
            <person name="McGuire P.E."/>
            <person name="Liu S."/>
            <person name="Long H."/>
            <person name="Ramasamy R.K."/>
            <person name="Rodriguez J.C."/>
            <person name="Van S.L."/>
            <person name="Yuan L."/>
            <person name="Wang Z."/>
            <person name="Xia Z."/>
            <person name="Xiao L."/>
            <person name="Anderson O.D."/>
            <person name="Ouyang S."/>
            <person name="Liang Y."/>
            <person name="Zimin A.V."/>
            <person name="Pertea G."/>
            <person name="Qi P."/>
            <person name="Bennetzen J.L."/>
            <person name="Dai X."/>
            <person name="Dawson M.W."/>
            <person name="Muller H.G."/>
            <person name="Kugler K."/>
            <person name="Rivarola-Duarte L."/>
            <person name="Spannagl M."/>
            <person name="Mayer K.F.X."/>
            <person name="Lu F.H."/>
            <person name="Bevan M.W."/>
            <person name="Leroy P."/>
            <person name="Li P."/>
            <person name="You F.M."/>
            <person name="Sun Q."/>
            <person name="Liu Z."/>
            <person name="Lyons E."/>
            <person name="Wicker T."/>
            <person name="Salzberg S.L."/>
            <person name="Devos K.M."/>
            <person name="Dvorak J."/>
        </authorList>
    </citation>
    <scope>NUCLEOTIDE SEQUENCE [LARGE SCALE GENOMIC DNA]</scope>
    <source>
        <strain evidence="3">cv. AL8/78</strain>
    </source>
</reference>
<evidence type="ECO:0000256" key="2">
    <source>
        <dbReference type="SAM" id="Phobius"/>
    </source>
</evidence>
<dbReference type="AlphaFoldDB" id="A0A453FLX8"/>
<dbReference type="Proteomes" id="UP000015105">
    <property type="component" value="Chromosome 3D"/>
</dbReference>
<feature type="compositionally biased region" description="Basic and acidic residues" evidence="1">
    <location>
        <begin position="60"/>
        <end position="72"/>
    </location>
</feature>